<evidence type="ECO:0000256" key="5">
    <source>
        <dbReference type="ARBA" id="ARBA00022927"/>
    </source>
</evidence>
<dbReference type="HAMAP" id="MF_01463_B">
    <property type="entry name" value="SecD_B"/>
    <property type="match status" value="1"/>
</dbReference>
<feature type="domain" description="Protein translocase subunit SecDF P1" evidence="11">
    <location>
        <begin position="84"/>
        <end position="151"/>
    </location>
</feature>
<dbReference type="GO" id="GO:0043952">
    <property type="term" value="P:protein transport by the Sec complex"/>
    <property type="evidence" value="ECO:0007669"/>
    <property type="project" value="UniProtKB-UniRule"/>
</dbReference>
<dbReference type="InterPro" id="IPR048631">
    <property type="entry name" value="SecD_1st"/>
</dbReference>
<accession>A0A1G2DNG8</accession>
<feature type="domain" description="SecDF P1 head subdomain" evidence="12">
    <location>
        <begin position="172"/>
        <end position="266"/>
    </location>
</feature>
<dbReference type="Pfam" id="PF02355">
    <property type="entry name" value="SecD_SecF_C"/>
    <property type="match status" value="1"/>
</dbReference>
<sequence length="456" mass="49233">MAFGIYGLGFYWTLSIEVLDFIIMWKLRLFAILFLFAGIGLGFFSYADTTYFPFRFGLDLAGGTHLVYKADVSRVVPSEVKSSMESLRDVIERRVNLFGVSEPNVQTEVRGGFFTDTAEHRLIVELPGVTDVNKAVAMIGETPLLEFRIQKEGVSAPDEGSASVDEFFVPTGLSGRLLEKATLNFDRVTGTPSVLLTFGDEGKKLFADITRENVGKVLAVYLDGAPITLPVIREEIISGDAEISGVFTPEEAKTLVGRFNSGALPVSVELIGSETVGASLGEETKARGVRAGVIGLLLVALFMIAWYRLPGVLATLALGMYVAITLAIFKLIPVTLTAAGIAGFILSIGMAVDANVLIFERMKEELLKGKDTKDAVREGFSRAWLSIRDSNVSSMITATILFWFGTSLVKGFALVFGLGVVVSMFTAVTITRTLLLTVSEGKIAHAGKFLFGSGIK</sequence>
<evidence type="ECO:0000256" key="2">
    <source>
        <dbReference type="ARBA" id="ARBA00022448"/>
    </source>
</evidence>
<dbReference type="PANTHER" id="PTHR30081:SF1">
    <property type="entry name" value="PROTEIN TRANSLOCASE SUBUNIT SECD"/>
    <property type="match status" value="1"/>
</dbReference>
<evidence type="ECO:0000256" key="4">
    <source>
        <dbReference type="ARBA" id="ARBA00022692"/>
    </source>
</evidence>
<evidence type="ECO:0000259" key="10">
    <source>
        <dbReference type="Pfam" id="PF02355"/>
    </source>
</evidence>
<dbReference type="Pfam" id="PF07549">
    <property type="entry name" value="Sec_GG"/>
    <property type="match status" value="1"/>
</dbReference>
<proteinExistence type="inferred from homology"/>
<comment type="function">
    <text evidence="9">Part of the Sec protein translocase complex. Interacts with the SecYEG preprotein conducting channel. SecDF uses the proton motive force (PMF) to complete protein translocation after the ATP-dependent function of SecA.</text>
</comment>
<dbReference type="FunFam" id="1.20.1640.10:FF:000004">
    <property type="entry name" value="Protein translocase subunit SecD"/>
    <property type="match status" value="1"/>
</dbReference>
<dbReference type="SUPFAM" id="SSF82866">
    <property type="entry name" value="Multidrug efflux transporter AcrB transmembrane domain"/>
    <property type="match status" value="1"/>
</dbReference>
<dbReference type="Gene3D" id="3.30.70.3400">
    <property type="match status" value="1"/>
</dbReference>
<evidence type="ECO:0000313" key="13">
    <source>
        <dbReference type="EMBL" id="OGZ15214.1"/>
    </source>
</evidence>
<dbReference type="AlphaFoldDB" id="A0A1G2DNG8"/>
<dbReference type="Proteomes" id="UP000177573">
    <property type="component" value="Unassembled WGS sequence"/>
</dbReference>
<evidence type="ECO:0000256" key="3">
    <source>
        <dbReference type="ARBA" id="ARBA00022475"/>
    </source>
</evidence>
<dbReference type="Pfam" id="PF21760">
    <property type="entry name" value="SecD_1st"/>
    <property type="match status" value="1"/>
</dbReference>
<feature type="transmembrane region" description="Helical" evidence="9">
    <location>
        <begin position="6"/>
        <end position="23"/>
    </location>
</feature>
<dbReference type="InterPro" id="IPR048634">
    <property type="entry name" value="SecD_SecF_C"/>
</dbReference>
<keyword evidence="3 9" id="KW-1003">Cell membrane</keyword>
<dbReference type="InterPro" id="IPR022646">
    <property type="entry name" value="SecD/SecF_CS"/>
</dbReference>
<evidence type="ECO:0000256" key="9">
    <source>
        <dbReference type="HAMAP-Rule" id="MF_01463"/>
    </source>
</evidence>
<comment type="subunit">
    <text evidence="9">Forms a complex with SecF. Part of the essential Sec protein translocation apparatus which comprises SecA, SecYEG and auxiliary proteins SecDF. Other proteins may also be involved.</text>
</comment>
<dbReference type="GO" id="GO:0015450">
    <property type="term" value="F:protein-transporting ATPase activity"/>
    <property type="evidence" value="ECO:0007669"/>
    <property type="project" value="InterPro"/>
</dbReference>
<keyword evidence="7 9" id="KW-0811">Translocation</keyword>
<dbReference type="NCBIfam" id="TIGR00916">
    <property type="entry name" value="2A0604s01"/>
    <property type="match status" value="1"/>
</dbReference>
<gene>
    <name evidence="9" type="primary">secD</name>
    <name evidence="13" type="ORF">A3J08_03120</name>
</gene>
<evidence type="ECO:0000256" key="1">
    <source>
        <dbReference type="ARBA" id="ARBA00004651"/>
    </source>
</evidence>
<keyword evidence="4 9" id="KW-0812">Transmembrane</keyword>
<comment type="subcellular location">
    <subcellularLocation>
        <location evidence="1 9">Cell membrane</location>
        <topology evidence="1 9">Multi-pass membrane protein</topology>
    </subcellularLocation>
</comment>
<dbReference type="Gene3D" id="3.30.1360.200">
    <property type="match status" value="1"/>
</dbReference>
<feature type="transmembrane region" description="Helical" evidence="9">
    <location>
        <begin position="411"/>
        <end position="435"/>
    </location>
</feature>
<comment type="caution">
    <text evidence="13">The sequence shown here is derived from an EMBL/GenBank/DDBJ whole genome shotgun (WGS) entry which is preliminary data.</text>
</comment>
<name>A0A1G2DNG8_9BACT</name>
<dbReference type="InterPro" id="IPR022813">
    <property type="entry name" value="SecD/SecF_arch_bac"/>
</dbReference>
<dbReference type="InterPro" id="IPR055344">
    <property type="entry name" value="SecD_SecF_C_bact"/>
</dbReference>
<comment type="similarity">
    <text evidence="9">Belongs to the SecD/SecF family. SecD subfamily.</text>
</comment>
<dbReference type="NCBIfam" id="TIGR01129">
    <property type="entry name" value="secD"/>
    <property type="match status" value="1"/>
</dbReference>
<keyword evidence="5 9" id="KW-0653">Protein transport</keyword>
<feature type="transmembrane region" description="Helical" evidence="9">
    <location>
        <begin position="30"/>
        <end position="47"/>
    </location>
</feature>
<dbReference type="STRING" id="1798667.A3J08_03120"/>
<evidence type="ECO:0000256" key="8">
    <source>
        <dbReference type="ARBA" id="ARBA00023136"/>
    </source>
</evidence>
<evidence type="ECO:0000259" key="11">
    <source>
        <dbReference type="Pfam" id="PF21760"/>
    </source>
</evidence>
<keyword evidence="2 9" id="KW-0813">Transport</keyword>
<protein>
    <recommendedName>
        <fullName evidence="9">Protein translocase subunit SecD</fullName>
    </recommendedName>
</protein>
<dbReference type="InterPro" id="IPR005791">
    <property type="entry name" value="SecD"/>
</dbReference>
<keyword evidence="6 9" id="KW-1133">Transmembrane helix</keyword>
<evidence type="ECO:0000259" key="12">
    <source>
        <dbReference type="Pfam" id="PF22599"/>
    </source>
</evidence>
<evidence type="ECO:0000256" key="7">
    <source>
        <dbReference type="ARBA" id="ARBA00023010"/>
    </source>
</evidence>
<organism evidence="13 14">
    <name type="scientific">Candidatus Lloydbacteria bacterium RIFCSPLOWO2_02_FULL_51_11</name>
    <dbReference type="NCBI Taxonomy" id="1798667"/>
    <lineage>
        <taxon>Bacteria</taxon>
        <taxon>Candidatus Lloydiibacteriota</taxon>
    </lineage>
</organism>
<dbReference type="Pfam" id="PF22599">
    <property type="entry name" value="SecDF_P1_head"/>
    <property type="match status" value="1"/>
</dbReference>
<keyword evidence="8 9" id="KW-0472">Membrane</keyword>
<dbReference type="PANTHER" id="PTHR30081">
    <property type="entry name" value="PROTEIN-EXPORT MEMBRANE PROTEIN SEC"/>
    <property type="match status" value="1"/>
</dbReference>
<feature type="transmembrane region" description="Helical" evidence="9">
    <location>
        <begin position="312"/>
        <end position="332"/>
    </location>
</feature>
<reference evidence="13 14" key="1">
    <citation type="journal article" date="2016" name="Nat. Commun.">
        <title>Thousands of microbial genomes shed light on interconnected biogeochemical processes in an aquifer system.</title>
        <authorList>
            <person name="Anantharaman K."/>
            <person name="Brown C.T."/>
            <person name="Hug L.A."/>
            <person name="Sharon I."/>
            <person name="Castelle C.J."/>
            <person name="Probst A.J."/>
            <person name="Thomas B.C."/>
            <person name="Singh A."/>
            <person name="Wilkins M.J."/>
            <person name="Karaoz U."/>
            <person name="Brodie E.L."/>
            <person name="Williams K.H."/>
            <person name="Hubbard S.S."/>
            <person name="Banfield J.F."/>
        </authorList>
    </citation>
    <scope>NUCLEOTIDE SEQUENCE [LARGE SCALE GENOMIC DNA]</scope>
</reference>
<dbReference type="GO" id="GO:0006605">
    <property type="term" value="P:protein targeting"/>
    <property type="evidence" value="ECO:0007669"/>
    <property type="project" value="UniProtKB-UniRule"/>
</dbReference>
<dbReference type="Gene3D" id="1.20.1640.10">
    <property type="entry name" value="Multidrug efflux transporter AcrB transmembrane domain"/>
    <property type="match status" value="1"/>
</dbReference>
<dbReference type="EMBL" id="MHLR01000017">
    <property type="protein sequence ID" value="OGZ15214.1"/>
    <property type="molecule type" value="Genomic_DNA"/>
</dbReference>
<dbReference type="InterPro" id="IPR054384">
    <property type="entry name" value="SecDF_P1_head"/>
</dbReference>
<feature type="transmembrane region" description="Helical" evidence="9">
    <location>
        <begin position="338"/>
        <end position="359"/>
    </location>
</feature>
<evidence type="ECO:0000256" key="6">
    <source>
        <dbReference type="ARBA" id="ARBA00022989"/>
    </source>
</evidence>
<feature type="domain" description="Protein export membrane protein SecD/SecF C-terminal" evidence="10">
    <location>
        <begin position="267"/>
        <end position="439"/>
    </location>
</feature>
<evidence type="ECO:0000313" key="14">
    <source>
        <dbReference type="Proteomes" id="UP000177573"/>
    </source>
</evidence>
<dbReference type="GO" id="GO:0005886">
    <property type="term" value="C:plasma membrane"/>
    <property type="evidence" value="ECO:0007669"/>
    <property type="project" value="UniProtKB-SubCell"/>
</dbReference>
<feature type="transmembrane region" description="Helical" evidence="9">
    <location>
        <begin position="288"/>
        <end position="307"/>
    </location>
</feature>
<dbReference type="GO" id="GO:0065002">
    <property type="term" value="P:intracellular protein transmembrane transport"/>
    <property type="evidence" value="ECO:0007669"/>
    <property type="project" value="UniProtKB-UniRule"/>
</dbReference>